<dbReference type="RefSeq" id="WP_123134110.1">
    <property type="nucleotide sequence ID" value="NZ_RJJE01000017.1"/>
</dbReference>
<dbReference type="EMBL" id="RJJE01000017">
    <property type="protein sequence ID" value="RNI27642.1"/>
    <property type="molecule type" value="Genomic_DNA"/>
</dbReference>
<name>A0A3M9MQ32_9BACT</name>
<gene>
    <name evidence="1" type="ORF">EFA69_16115</name>
</gene>
<keyword evidence="2" id="KW-1185">Reference proteome</keyword>
<dbReference type="AlphaFoldDB" id="A0A3M9MQ32"/>
<organism evidence="1 2">
    <name type="scientific">Rufibacter immobilis</name>
    <dbReference type="NCBI Taxonomy" id="1348778"/>
    <lineage>
        <taxon>Bacteria</taxon>
        <taxon>Pseudomonadati</taxon>
        <taxon>Bacteroidota</taxon>
        <taxon>Cytophagia</taxon>
        <taxon>Cytophagales</taxon>
        <taxon>Hymenobacteraceae</taxon>
        <taxon>Rufibacter</taxon>
    </lineage>
</organism>
<sequence length="76" mass="8863">MRVLNIEENIGLMFQVQDNGEPTQLTEPVDENNNRVLVQRWETETHVYTMEYTYINPITHPAWGAVSSVEETLIEK</sequence>
<dbReference type="Proteomes" id="UP000271010">
    <property type="component" value="Unassembled WGS sequence"/>
</dbReference>
<comment type="caution">
    <text evidence="1">The sequence shown here is derived from an EMBL/GenBank/DDBJ whole genome shotgun (WGS) entry which is preliminary data.</text>
</comment>
<protein>
    <submittedName>
        <fullName evidence="1">Uncharacterized protein</fullName>
    </submittedName>
</protein>
<proteinExistence type="predicted"/>
<accession>A0A3M9MQ32</accession>
<evidence type="ECO:0000313" key="2">
    <source>
        <dbReference type="Proteomes" id="UP000271010"/>
    </source>
</evidence>
<reference evidence="1 2" key="1">
    <citation type="submission" date="2018-11" db="EMBL/GenBank/DDBJ databases">
        <title>Rufibacter latericius sp. nov., isolated from water in Baiyang Lake.</title>
        <authorList>
            <person name="Yang Y."/>
        </authorList>
    </citation>
    <scope>NUCLEOTIDE SEQUENCE [LARGE SCALE GENOMIC DNA]</scope>
    <source>
        <strain evidence="1 2">MCC P1</strain>
    </source>
</reference>
<evidence type="ECO:0000313" key="1">
    <source>
        <dbReference type="EMBL" id="RNI27642.1"/>
    </source>
</evidence>